<keyword evidence="6" id="KW-0479">Metal-binding</keyword>
<dbReference type="InterPro" id="IPR020845">
    <property type="entry name" value="AMP-binding_CS"/>
</dbReference>
<keyword evidence="2 6" id="KW-0436">Ligase</keyword>
<dbReference type="InterPro" id="IPR011904">
    <property type="entry name" value="Ac_CoA_lig"/>
</dbReference>
<evidence type="ECO:0000259" key="9">
    <source>
        <dbReference type="Pfam" id="PF16177"/>
    </source>
</evidence>
<dbReference type="PANTHER" id="PTHR24095">
    <property type="entry name" value="ACETYL-COENZYME A SYNTHETASE"/>
    <property type="match status" value="1"/>
</dbReference>
<feature type="modified residue" description="N6-acetyllysine" evidence="6">
    <location>
        <position position="613"/>
    </location>
</feature>
<evidence type="ECO:0000313" key="11">
    <source>
        <dbReference type="Proteomes" id="UP001164803"/>
    </source>
</evidence>
<dbReference type="PROSITE" id="PS00455">
    <property type="entry name" value="AMP_BINDING"/>
    <property type="match status" value="1"/>
</dbReference>
<dbReference type="CDD" id="cd05966">
    <property type="entry name" value="ACS"/>
    <property type="match status" value="1"/>
</dbReference>
<dbReference type="NCBIfam" id="TIGR02188">
    <property type="entry name" value="Ac_CoA_lig_AcsA"/>
    <property type="match status" value="1"/>
</dbReference>
<feature type="binding site" evidence="6">
    <location>
        <position position="530"/>
    </location>
    <ligand>
        <name>ATP</name>
        <dbReference type="ChEBI" id="CHEBI:30616"/>
    </ligand>
</feature>
<keyword evidence="5 6" id="KW-0007">Acetylation</keyword>
<comment type="catalytic activity">
    <reaction evidence="6">
        <text>acetate + ATP + CoA = acetyl-CoA + AMP + diphosphate</text>
        <dbReference type="Rhea" id="RHEA:23176"/>
        <dbReference type="ChEBI" id="CHEBI:30089"/>
        <dbReference type="ChEBI" id="CHEBI:30616"/>
        <dbReference type="ChEBI" id="CHEBI:33019"/>
        <dbReference type="ChEBI" id="CHEBI:57287"/>
        <dbReference type="ChEBI" id="CHEBI:57288"/>
        <dbReference type="ChEBI" id="CHEBI:456215"/>
        <dbReference type="EC" id="6.2.1.1"/>
    </reaction>
</comment>
<feature type="binding site" evidence="6">
    <location>
        <begin position="195"/>
        <end position="198"/>
    </location>
    <ligand>
        <name>CoA</name>
        <dbReference type="ChEBI" id="CHEBI:57287"/>
    </ligand>
</feature>
<dbReference type="InterPro" id="IPR042099">
    <property type="entry name" value="ANL_N_sf"/>
</dbReference>
<comment type="cofactor">
    <cofactor evidence="6">
        <name>Mg(2+)</name>
        <dbReference type="ChEBI" id="CHEBI:18420"/>
    </cofactor>
</comment>
<sequence>MTVDPEKLSTLLHENRSFPPSEEFRAQANFNDEAVYEKAANDPEAYWAEQANELTWFEPFETVCEWNSPHAAWFLGGKLNAAYNCVDRHAYGARKNKAAIIWEGEPGDSRVLTYDMLRREVDKAAHMLRSLGVQKGDRVTIYLPMIPELPISMLACAKIGAVHSVVFGGFSAKALRERIVDADSKILITADAGWRRGGQIPLKANADEAVPDTPIENVIVVKRVGEAANVTMKEGRDTYWQELMGKAPTTPLDAEPMDSEDILFLLYTSGTTGKPKGIVHTTGGYLTGVNTSLRSVFDLKDSDVFFCTADIGWVTGHTYIVYGPLSAGGTVVMYEGSPDYPGRDRFWDIVEKYGATILYTAPTSIRTFMKWGPQYAESHDLSSLRLLGTVGEPINPEAWMWFHEHIGKGRCPIVDTWWQTETGCAMIAPLPGLVATKPGSATRAVPGVSVDIVDENGNSVDPQSGGYLVIKKPWPSMLRTVWGDDERFKNTYFGKFNGIYLPGDGAHLDEDGYVWILGRIDDVINVSGHRIGAAEVESALVAHPSVAEAAVIGRSHAIKGQAITAFVTVREGVDTNDELVASLKQYVVEKIGAMARPEEIIFAAELPKTRSAKIMRRLLRDIAEGRVLGDTTTLADPSVVESLKTQYKED</sequence>
<organism evidence="10 11">
    <name type="scientific">Alicyclobacillus dauci</name>
    <dbReference type="NCBI Taxonomy" id="1475485"/>
    <lineage>
        <taxon>Bacteria</taxon>
        <taxon>Bacillati</taxon>
        <taxon>Bacillota</taxon>
        <taxon>Bacilli</taxon>
        <taxon>Bacillales</taxon>
        <taxon>Alicyclobacillaceae</taxon>
        <taxon>Alicyclobacillus</taxon>
    </lineage>
</organism>
<reference evidence="10" key="1">
    <citation type="submission" date="2022-08" db="EMBL/GenBank/DDBJ databases">
        <title>Alicyclobacillus dauci DSM2870, complete genome.</title>
        <authorList>
            <person name="Wang Q."/>
            <person name="Cai R."/>
            <person name="Wang Z."/>
        </authorList>
    </citation>
    <scope>NUCLEOTIDE SEQUENCE</scope>
    <source>
        <strain evidence="10">DSM 28700</strain>
    </source>
</reference>
<dbReference type="Pfam" id="PF00501">
    <property type="entry name" value="AMP-binding"/>
    <property type="match status" value="1"/>
</dbReference>
<dbReference type="InterPro" id="IPR032387">
    <property type="entry name" value="ACAS_N"/>
</dbReference>
<dbReference type="PANTHER" id="PTHR24095:SF14">
    <property type="entry name" value="ACETYL-COENZYME A SYNTHETASE 1"/>
    <property type="match status" value="1"/>
</dbReference>
<dbReference type="NCBIfam" id="NF001208">
    <property type="entry name" value="PRK00174.1"/>
    <property type="match status" value="1"/>
</dbReference>
<keyword evidence="4 6" id="KW-0067">ATP-binding</keyword>
<feature type="binding site" evidence="6">
    <location>
        <begin position="391"/>
        <end position="393"/>
    </location>
    <ligand>
        <name>ATP</name>
        <dbReference type="ChEBI" id="CHEBI:30616"/>
    </ligand>
</feature>
<dbReference type="EMBL" id="CP104064">
    <property type="protein sequence ID" value="WAH35554.1"/>
    <property type="molecule type" value="Genomic_DNA"/>
</dbReference>
<dbReference type="GO" id="GO:0003987">
    <property type="term" value="F:acetate-CoA ligase activity"/>
    <property type="evidence" value="ECO:0007669"/>
    <property type="project" value="UniProtKB-EC"/>
</dbReference>
<proteinExistence type="inferred from homology"/>
<accession>A0ABY6YY63</accession>
<feature type="domain" description="AMP-dependent synthetase/ligase" evidence="7">
    <location>
        <begin position="93"/>
        <end position="474"/>
    </location>
</feature>
<feature type="binding site" evidence="6">
    <location>
        <position position="504"/>
    </location>
    <ligand>
        <name>ATP</name>
        <dbReference type="ChEBI" id="CHEBI:30616"/>
    </ligand>
</feature>
<evidence type="ECO:0000259" key="7">
    <source>
        <dbReference type="Pfam" id="PF00501"/>
    </source>
</evidence>
<comment type="PTM">
    <text evidence="6">Acetylated. Deacetylation by the SIR2-homolog deacetylase activates the enzyme.</text>
</comment>
<keyword evidence="3 6" id="KW-0547">Nucleotide-binding</keyword>
<comment type="function">
    <text evidence="6">Catalyzes the conversion of acetate into acetyl-CoA (AcCoA), an essential intermediate at the junction of anabolic and catabolic pathways. AcsA undergoes a two-step reaction. In the first half reaction, AcsA combines acetate with ATP to form acetyl-adenylate (AcAMP) intermediate. In the second half reaction, it can then transfer the acetyl group from AcAMP to the sulfhydryl group of CoA, forming the product AcCoA.</text>
</comment>
<evidence type="ECO:0000256" key="4">
    <source>
        <dbReference type="ARBA" id="ARBA00022840"/>
    </source>
</evidence>
<dbReference type="Gene3D" id="3.40.50.12780">
    <property type="entry name" value="N-terminal domain of ligase-like"/>
    <property type="match status" value="1"/>
</dbReference>
<feature type="binding site" evidence="6">
    <location>
        <position position="541"/>
    </location>
    <ligand>
        <name>Mg(2+)</name>
        <dbReference type="ChEBI" id="CHEBI:18420"/>
    </ligand>
</feature>
<feature type="binding site" evidence="6">
    <location>
        <position position="527"/>
    </location>
    <ligand>
        <name>CoA</name>
        <dbReference type="ChEBI" id="CHEBI:57287"/>
    </ligand>
</feature>
<evidence type="ECO:0000313" key="10">
    <source>
        <dbReference type="EMBL" id="WAH35554.1"/>
    </source>
</evidence>
<feature type="domain" description="Acetyl-coenzyme A synthetase N-terminal" evidence="9">
    <location>
        <begin position="33"/>
        <end position="85"/>
    </location>
</feature>
<feature type="binding site" evidence="6">
    <location>
        <begin position="415"/>
        <end position="420"/>
    </location>
    <ligand>
        <name>ATP</name>
        <dbReference type="ChEBI" id="CHEBI:30616"/>
    </ligand>
</feature>
<evidence type="ECO:0000256" key="6">
    <source>
        <dbReference type="HAMAP-Rule" id="MF_01123"/>
    </source>
</evidence>
<evidence type="ECO:0000256" key="1">
    <source>
        <dbReference type="ARBA" id="ARBA00006432"/>
    </source>
</evidence>
<evidence type="ECO:0000256" key="5">
    <source>
        <dbReference type="ARBA" id="ARBA00022990"/>
    </source>
</evidence>
<dbReference type="SUPFAM" id="SSF56801">
    <property type="entry name" value="Acetyl-CoA synthetase-like"/>
    <property type="match status" value="1"/>
</dbReference>
<feature type="binding site" evidence="6">
    <location>
        <position position="543"/>
    </location>
    <ligand>
        <name>Mg(2+)</name>
        <dbReference type="ChEBI" id="CHEBI:18420"/>
    </ligand>
</feature>
<dbReference type="RefSeq" id="WP_268042837.1">
    <property type="nucleotide sequence ID" value="NZ_CP104064.1"/>
</dbReference>
<dbReference type="Gene3D" id="3.30.300.30">
    <property type="match status" value="1"/>
</dbReference>
<dbReference type="Proteomes" id="UP001164803">
    <property type="component" value="Chromosome"/>
</dbReference>
<name>A0ABY6YY63_9BACL</name>
<dbReference type="Pfam" id="PF16177">
    <property type="entry name" value="ACAS_N"/>
    <property type="match status" value="1"/>
</dbReference>
<dbReference type="EC" id="6.2.1.1" evidence="6"/>
<comment type="similarity">
    <text evidence="1 6">Belongs to the ATP-dependent AMP-binding enzyme family.</text>
</comment>
<keyword evidence="6" id="KW-0460">Magnesium</keyword>
<dbReference type="InterPro" id="IPR000873">
    <property type="entry name" value="AMP-dep_synth/lig_dom"/>
</dbReference>
<feature type="binding site" evidence="6">
    <location>
        <position position="315"/>
    </location>
    <ligand>
        <name>CoA</name>
        <dbReference type="ChEBI" id="CHEBI:57287"/>
    </ligand>
</feature>
<feature type="binding site" evidence="6">
    <location>
        <position position="519"/>
    </location>
    <ligand>
        <name>ATP</name>
        <dbReference type="ChEBI" id="CHEBI:30616"/>
    </ligand>
</feature>
<dbReference type="InterPro" id="IPR045851">
    <property type="entry name" value="AMP-bd_C_sf"/>
</dbReference>
<keyword evidence="11" id="KW-1185">Reference proteome</keyword>
<protein>
    <recommendedName>
        <fullName evidence="6">Acetyl-coenzyme A synthetase</fullName>
        <shortName evidence="6">AcCoA synthetase</shortName>
        <shortName evidence="6">Acs</shortName>
        <ecNumber evidence="6">6.2.1.1</ecNumber>
    </recommendedName>
    <alternativeName>
        <fullName evidence="6">Acetate--CoA ligase</fullName>
    </alternativeName>
    <alternativeName>
        <fullName evidence="6">Acyl-activating enzyme</fullName>
    </alternativeName>
</protein>
<dbReference type="InterPro" id="IPR025110">
    <property type="entry name" value="AMP-bd_C"/>
</dbReference>
<feature type="domain" description="AMP-binding enzyme C-terminal" evidence="8">
    <location>
        <begin position="535"/>
        <end position="613"/>
    </location>
</feature>
<dbReference type="Pfam" id="PF13193">
    <property type="entry name" value="AMP-binding_C"/>
    <property type="match status" value="1"/>
</dbReference>
<gene>
    <name evidence="10" type="primary">acs</name>
    <name evidence="6" type="synonym">acsA</name>
    <name evidence="10" type="ORF">NZD86_14810</name>
</gene>
<feature type="binding site" evidence="6">
    <location>
        <position position="546"/>
    </location>
    <ligand>
        <name>Mg(2+)</name>
        <dbReference type="ChEBI" id="CHEBI:18420"/>
    </ligand>
</feature>
<dbReference type="HAMAP" id="MF_01123">
    <property type="entry name" value="Ac_CoA_synth"/>
    <property type="match status" value="1"/>
</dbReference>
<comment type="caution">
    <text evidence="6">Lacks conserved residue(s) required for the propagation of feature annotation.</text>
</comment>
<evidence type="ECO:0000256" key="3">
    <source>
        <dbReference type="ARBA" id="ARBA00022741"/>
    </source>
</evidence>
<evidence type="ECO:0000259" key="8">
    <source>
        <dbReference type="Pfam" id="PF13193"/>
    </source>
</evidence>
<evidence type="ECO:0000256" key="2">
    <source>
        <dbReference type="ARBA" id="ARBA00022598"/>
    </source>
</evidence>